<dbReference type="GO" id="GO:0048038">
    <property type="term" value="F:quinone binding"/>
    <property type="evidence" value="ECO:0007669"/>
    <property type="project" value="UniProtKB-KW"/>
</dbReference>
<keyword evidence="11" id="KW-0676">Redox-active center</keyword>
<evidence type="ECO:0000256" key="6">
    <source>
        <dbReference type="ARBA" id="ARBA00022729"/>
    </source>
</evidence>
<keyword evidence="4 13" id="KW-0812">Transmembrane</keyword>
<dbReference type="Pfam" id="PF13462">
    <property type="entry name" value="Thioredoxin_4"/>
    <property type="match status" value="1"/>
</dbReference>
<dbReference type="PANTHER" id="PTHR13887:SF14">
    <property type="entry name" value="DISULFIDE BOND FORMATION PROTEIN D"/>
    <property type="match status" value="1"/>
</dbReference>
<dbReference type="RefSeq" id="WP_153421131.1">
    <property type="nucleotide sequence ID" value="NZ_WFLM01000004.1"/>
</dbReference>
<evidence type="ECO:0000313" key="16">
    <source>
        <dbReference type="Proteomes" id="UP000437748"/>
    </source>
</evidence>
<feature type="transmembrane region" description="Helical" evidence="13">
    <location>
        <begin position="138"/>
        <end position="158"/>
    </location>
</feature>
<dbReference type="Pfam" id="PF07884">
    <property type="entry name" value="VKOR"/>
    <property type="match status" value="1"/>
</dbReference>
<evidence type="ECO:0000256" key="1">
    <source>
        <dbReference type="ARBA" id="ARBA00004141"/>
    </source>
</evidence>
<evidence type="ECO:0000256" key="10">
    <source>
        <dbReference type="ARBA" id="ARBA00023157"/>
    </source>
</evidence>
<feature type="region of interest" description="Disordered" evidence="12">
    <location>
        <begin position="210"/>
        <end position="230"/>
    </location>
</feature>
<dbReference type="SMART" id="SM00756">
    <property type="entry name" value="VKc"/>
    <property type="match status" value="1"/>
</dbReference>
<reference evidence="15 16" key="1">
    <citation type="submission" date="2019-10" db="EMBL/GenBank/DDBJ databases">
        <title>New species of Slilvanegrellaceae.</title>
        <authorList>
            <person name="Pitt A."/>
            <person name="Hahn M.W."/>
        </authorList>
    </citation>
    <scope>NUCLEOTIDE SEQUENCE [LARGE SCALE GENOMIC DNA]</scope>
    <source>
        <strain evidence="15 16">SP-Ram-0.45-NSY-1</strain>
    </source>
</reference>
<sequence length="437" mass="47770">MENNSGMDNEVESDSSQYYNKLNVFTVILGVVGFFVSLYALAIHLQVTLKTGGSQFCDINSTVSCSAVVGSSYGEIASIPLGAYGMTYFAIILSAAFMPKVSQINKKWLAFWEFLLGVIGLVSVAALVYISYFKLKMVCPTCTVTQIIVVIYAVLKIIQFIQTRKDADLPKNDAFTRFMAVSLCLGIPPLAIGLIAPHVASYFVTPEDKSKPASANNIQKDSNKPASSNTNEMDIKNLLMTFNKTNFVGNGEDYRRGNDDAKVVVQVFSDFGCPHCRIATEGILKAQDAIGLDKVIFVYRFFPLSNKCNPYIPGEGGYPFGCSLAEASRCAGQQGKFWEFKTWGFSGQLWDNAERAQKFSMDGMKQEAASLGLNVDSFTQCVESHVELQKLKDDSAIASKFGIQGTPLILINGEQYDGAHSSDAFAQAFSQALSRVN</sequence>
<dbReference type="CDD" id="cd12918">
    <property type="entry name" value="VKOR_arc"/>
    <property type="match status" value="1"/>
</dbReference>
<feature type="domain" description="Vitamin K epoxide reductase" evidence="14">
    <location>
        <begin position="19"/>
        <end position="160"/>
    </location>
</feature>
<feature type="compositionally biased region" description="Polar residues" evidence="12">
    <location>
        <begin position="213"/>
        <end position="230"/>
    </location>
</feature>
<evidence type="ECO:0000313" key="15">
    <source>
        <dbReference type="EMBL" id="KAB8038054.1"/>
    </source>
</evidence>
<dbReference type="OrthoDB" id="224010at2"/>
<proteinExistence type="inferred from homology"/>
<dbReference type="PANTHER" id="PTHR13887">
    <property type="entry name" value="GLUTATHIONE S-TRANSFERASE KAPPA"/>
    <property type="match status" value="1"/>
</dbReference>
<comment type="similarity">
    <text evidence="2">Belongs to the thioredoxin family. DsbA subfamily.</text>
</comment>
<feature type="transmembrane region" description="Helical" evidence="13">
    <location>
        <begin position="109"/>
        <end position="132"/>
    </location>
</feature>
<dbReference type="Gene3D" id="1.20.1440.130">
    <property type="entry name" value="VKOR domain"/>
    <property type="match status" value="1"/>
</dbReference>
<dbReference type="EMBL" id="WFLM01000004">
    <property type="protein sequence ID" value="KAB8038054.1"/>
    <property type="molecule type" value="Genomic_DNA"/>
</dbReference>
<feature type="transmembrane region" description="Helical" evidence="13">
    <location>
        <begin position="178"/>
        <end position="204"/>
    </location>
</feature>
<dbReference type="Gene3D" id="3.40.30.10">
    <property type="entry name" value="Glutaredoxin"/>
    <property type="match status" value="1"/>
</dbReference>
<dbReference type="SUPFAM" id="SSF52833">
    <property type="entry name" value="Thioredoxin-like"/>
    <property type="match status" value="1"/>
</dbReference>
<accession>A0A6N6VR57</accession>
<dbReference type="AlphaFoldDB" id="A0A6N6VR57"/>
<comment type="subcellular location">
    <subcellularLocation>
        <location evidence="1">Membrane</location>
        <topology evidence="1">Multi-pass membrane protein</topology>
    </subcellularLocation>
</comment>
<keyword evidence="6" id="KW-0732">Signal</keyword>
<evidence type="ECO:0000256" key="5">
    <source>
        <dbReference type="ARBA" id="ARBA00022719"/>
    </source>
</evidence>
<evidence type="ECO:0000259" key="14">
    <source>
        <dbReference type="SMART" id="SM00756"/>
    </source>
</evidence>
<comment type="similarity">
    <text evidence="3">Belongs to the VKOR family.</text>
</comment>
<evidence type="ECO:0000256" key="7">
    <source>
        <dbReference type="ARBA" id="ARBA00022989"/>
    </source>
</evidence>
<dbReference type="InterPro" id="IPR038354">
    <property type="entry name" value="VKOR_sf"/>
</dbReference>
<evidence type="ECO:0000256" key="9">
    <source>
        <dbReference type="ARBA" id="ARBA00023136"/>
    </source>
</evidence>
<evidence type="ECO:0000256" key="8">
    <source>
        <dbReference type="ARBA" id="ARBA00023002"/>
    </source>
</evidence>
<protein>
    <submittedName>
        <fullName evidence="15">Thioredoxin domain-containing protein</fullName>
    </submittedName>
</protein>
<keyword evidence="9 13" id="KW-0472">Membrane</keyword>
<keyword evidence="5" id="KW-0874">Quinone</keyword>
<evidence type="ECO:0000256" key="12">
    <source>
        <dbReference type="SAM" id="MobiDB-lite"/>
    </source>
</evidence>
<feature type="transmembrane region" description="Helical" evidence="13">
    <location>
        <begin position="22"/>
        <end position="42"/>
    </location>
</feature>
<evidence type="ECO:0000256" key="11">
    <source>
        <dbReference type="ARBA" id="ARBA00023284"/>
    </source>
</evidence>
<keyword evidence="7 13" id="KW-1133">Transmembrane helix</keyword>
<keyword evidence="10" id="KW-1015">Disulfide bond</keyword>
<evidence type="ECO:0000256" key="2">
    <source>
        <dbReference type="ARBA" id="ARBA00005791"/>
    </source>
</evidence>
<dbReference type="Proteomes" id="UP000437748">
    <property type="component" value="Unassembled WGS sequence"/>
</dbReference>
<gene>
    <name evidence="15" type="ORF">GCL60_12845</name>
</gene>
<evidence type="ECO:0000256" key="4">
    <source>
        <dbReference type="ARBA" id="ARBA00022692"/>
    </source>
</evidence>
<name>A0A6N6VR57_9BACT</name>
<keyword evidence="16" id="KW-1185">Reference proteome</keyword>
<comment type="caution">
    <text evidence="15">The sequence shown here is derived from an EMBL/GenBank/DDBJ whole genome shotgun (WGS) entry which is preliminary data.</text>
</comment>
<dbReference type="InterPro" id="IPR012932">
    <property type="entry name" value="VKOR"/>
</dbReference>
<dbReference type="GO" id="GO:0016020">
    <property type="term" value="C:membrane"/>
    <property type="evidence" value="ECO:0007669"/>
    <property type="project" value="UniProtKB-SubCell"/>
</dbReference>
<evidence type="ECO:0000256" key="3">
    <source>
        <dbReference type="ARBA" id="ARBA00006214"/>
    </source>
</evidence>
<feature type="transmembrane region" description="Helical" evidence="13">
    <location>
        <begin position="76"/>
        <end position="97"/>
    </location>
</feature>
<dbReference type="InterPro" id="IPR036249">
    <property type="entry name" value="Thioredoxin-like_sf"/>
</dbReference>
<organism evidence="15 16">
    <name type="scientific">Silvanigrella paludirubra</name>
    <dbReference type="NCBI Taxonomy" id="2499159"/>
    <lineage>
        <taxon>Bacteria</taxon>
        <taxon>Pseudomonadati</taxon>
        <taxon>Bdellovibrionota</taxon>
        <taxon>Oligoflexia</taxon>
        <taxon>Silvanigrellales</taxon>
        <taxon>Silvanigrellaceae</taxon>
        <taxon>Silvanigrella</taxon>
    </lineage>
</organism>
<dbReference type="InterPro" id="IPR012336">
    <property type="entry name" value="Thioredoxin-like_fold"/>
</dbReference>
<keyword evidence="8" id="KW-0560">Oxidoreductase</keyword>
<evidence type="ECO:0000256" key="13">
    <source>
        <dbReference type="SAM" id="Phobius"/>
    </source>
</evidence>
<dbReference type="GO" id="GO:0016491">
    <property type="term" value="F:oxidoreductase activity"/>
    <property type="evidence" value="ECO:0007669"/>
    <property type="project" value="UniProtKB-KW"/>
</dbReference>